<accession>A0A8J4UGT2</accession>
<feature type="transmembrane region" description="Helical" evidence="12">
    <location>
        <begin position="1095"/>
        <end position="1119"/>
    </location>
</feature>
<dbReference type="PANTHER" id="PTHR45813">
    <property type="entry name" value="IG-LIKE DOMAIN-CONTAINING PROTEIN"/>
    <property type="match status" value="1"/>
</dbReference>
<evidence type="ECO:0000259" key="15">
    <source>
        <dbReference type="PROSITE" id="PS50835"/>
    </source>
</evidence>
<feature type="transmembrane region" description="Helical" evidence="12">
    <location>
        <begin position="1064"/>
        <end position="1088"/>
    </location>
</feature>
<dbReference type="PANTHER" id="PTHR45813:SF2">
    <property type="entry name" value="ADHESION G-PROTEIN COUPLED RECEPTOR F3"/>
    <property type="match status" value="1"/>
</dbReference>
<evidence type="ECO:0000256" key="9">
    <source>
        <dbReference type="ARBA" id="ARBA00023136"/>
    </source>
</evidence>
<dbReference type="Pfam" id="PF01825">
    <property type="entry name" value="GPS"/>
    <property type="match status" value="1"/>
</dbReference>
<evidence type="ECO:0000313" key="16">
    <source>
        <dbReference type="EMBL" id="KAF5894680.1"/>
    </source>
</evidence>
<keyword evidence="8" id="KW-0443">Lipid metabolism</keyword>
<feature type="domain" description="GAIN-B" evidence="13">
    <location>
        <begin position="840"/>
        <end position="981"/>
    </location>
</feature>
<dbReference type="InterPro" id="IPR057244">
    <property type="entry name" value="GAIN_B"/>
</dbReference>
<feature type="domain" description="Ig-like" evidence="15">
    <location>
        <begin position="96"/>
        <end position="162"/>
    </location>
</feature>
<evidence type="ECO:0000256" key="11">
    <source>
        <dbReference type="ARBA" id="ARBA00023180"/>
    </source>
</evidence>
<evidence type="ECO:0000259" key="14">
    <source>
        <dbReference type="PROSITE" id="PS50261"/>
    </source>
</evidence>
<dbReference type="GO" id="GO:0003847">
    <property type="term" value="F:1-alkyl-2-acetylglycerophosphocholine esterase activity"/>
    <property type="evidence" value="ECO:0007669"/>
    <property type="project" value="UniProtKB-EC"/>
</dbReference>
<dbReference type="InterPro" id="IPR017981">
    <property type="entry name" value="GPCR_2-like_7TM"/>
</dbReference>
<keyword evidence="6" id="KW-0442">Lipid degradation</keyword>
<organism evidence="16 17">
    <name type="scientific">Clarias magur</name>
    <name type="common">Asian catfish</name>
    <name type="synonym">Macropteronotus magur</name>
    <dbReference type="NCBI Taxonomy" id="1594786"/>
    <lineage>
        <taxon>Eukaryota</taxon>
        <taxon>Metazoa</taxon>
        <taxon>Chordata</taxon>
        <taxon>Craniata</taxon>
        <taxon>Vertebrata</taxon>
        <taxon>Euteleostomi</taxon>
        <taxon>Actinopterygii</taxon>
        <taxon>Neopterygii</taxon>
        <taxon>Teleostei</taxon>
        <taxon>Ostariophysi</taxon>
        <taxon>Siluriformes</taxon>
        <taxon>Clariidae</taxon>
        <taxon>Clarias</taxon>
    </lineage>
</organism>
<dbReference type="InterPro" id="IPR036179">
    <property type="entry name" value="Ig-like_dom_sf"/>
</dbReference>
<dbReference type="EC" id="3.1.1.47" evidence="3"/>
<dbReference type="InterPro" id="IPR000832">
    <property type="entry name" value="GPCR_2_secretin-like"/>
</dbReference>
<dbReference type="PROSITE" id="PS50221">
    <property type="entry name" value="GAIN_B"/>
    <property type="match status" value="1"/>
</dbReference>
<sequence>MCVVETQGFLKLSADIAEFSSKDGQHSHLRPKRQSSTYALEYLVVVEINVSEVILIQQLKSSSNLQLDNSTIISSVNLTTDEYNLAQNSGTIYPLQDVLLNCRLPTGVMGTIHWLVNGLDPSLNPAKYIILNNNRTLKVIHATAVDSGTYECLTDSNSLTFIQWQNIVIQPFPNIQVDPNKVFKCDDLTILLQCCAYSSYTIEWTKGSGSPLTSTGPGSGCIVHNYTVQKQDCQAGDQQVIFTCQLSEKSLSVFNYSSRSIAINITQKALLLLYRTFIVFSRMSRAMMIAIAFTVGYGGPLIIAVVTVAVTAGNNGYIQEDNACWLNWYQTKAMLAFVIPVLVIVAINLLVLIVIVYKILKSGIRTVGQRDENHAIVIIARCVGILTPLFGLTWGFGIGTMVSSAFGIHVVFAILNSLQGKNNKIPKHAPLWPTADLLPGHTCGGQIFTLTLNATFQSIKIQNILTYLKTTYTYILDINATSTGMVDIEIPQGKVCYNSQYMLNCSTVETMESCTWMIGYPGQYPQIIGTGTEVLHLPCSNQTSIDLLNIKAYWAGTYTCLLTNGSVSHSASGVLEVALLPEEINVTSVPQTADCSTGSSTSVIVTCSIFPSPENYTVTINDLPAQQTANAQMINYTLTIPINCVGTKVPSISAVCQITNSLAQLQIANTTIPIIYPGDPFCPADTIWPMTKGAQTATTTCTATGRVGTQERLCNGTVWADPIDLCTKASLNALLSVTSDFEKGIGATTEGAICIFEGLKNSTSSGNSYGDVMATVSVLSIMSGASGKVPLSDSLLPNFIESASSLLNTTWKSPNQQRDFGIAISYLSSVENLVKNIGFNNSEGHNSSNIQLQVCKNNTVCNKTLFDVELALDSSSAVVKTMGIHGMAARLPKGIYQDAIFPSLVISAVIDNDEPVTIRMAYPIPINDSNGNTPSCIFWNMTENKWSQDGCILETSSGNMSYCRCNHLTSFSMLLSKTPVNLPFLDQITYIGLGISICSLIVFLIIEALVWNAVVKSNLSHFRHTSLVNISLCLLIADCSFVASSFPNILNNTLCLVLTLAKHFFYLGMFFWMLCLSMMLVHQLIFVFNPLRKKVYMPVAIMVGYLCPLVVVAVTYLIYSKRTDVTYFNRSSCWLTYVSSMQGSLYGFLFPIGVIVFANLCSMGVVLSTLLKPAATQNTKKDDKEAAKSVIKVIVFLTPVFGGTWILGLFVFLMNDNSFTKVLINYAFTIVNSLQGLFILLTGCFGEKRVRDEIVKLVTGGSFFRLYYPCQASQGSEEPSWIPCKEYFNGLADFMKMSRALSERIFNYLFGSYKIPAAWNASFKTEGKYPVVIFSHGLGAFRTLYSAICVELASQGFIVAAVEHRDESASATFYYKEKSKTKQSHHASQEAFQPVSDNLVEEWMYYRPLKTGENEFLLRNNQVKQRADECIRALELLIDINSGNSVENTLQSEFDWSKLKNSMDFCRVAVMGHSFGGATVIECLFKEVKFKCGVALDTWMLPLNEEIFQSVKQPIFFINSEKFQWAGNIIRMKKLDSAVIPRKMITIMGAVHQSFPDFTFLTGNWIGKMLKLKGEIDPQIAMDLCKRASLAFLQRHL</sequence>
<reference evidence="16" key="1">
    <citation type="submission" date="2020-07" db="EMBL/GenBank/DDBJ databases">
        <title>Clarias magur genome sequencing, assembly and annotation.</title>
        <authorList>
            <person name="Kushwaha B."/>
            <person name="Kumar R."/>
            <person name="Das P."/>
            <person name="Joshi C.G."/>
            <person name="Kumar D."/>
            <person name="Nagpure N.S."/>
            <person name="Pandey M."/>
            <person name="Agarwal S."/>
            <person name="Srivastava S."/>
            <person name="Singh M."/>
            <person name="Sahoo L."/>
            <person name="Jayasankar P."/>
            <person name="Meher P.K."/>
            <person name="Koringa P.G."/>
            <person name="Iquebal M.A."/>
            <person name="Das S.P."/>
            <person name="Bit A."/>
            <person name="Patnaik S."/>
            <person name="Patel N."/>
            <person name="Shah T.M."/>
            <person name="Hinsu A."/>
            <person name="Jena J.K."/>
        </authorList>
    </citation>
    <scope>NUCLEOTIDE SEQUENCE</scope>
    <source>
        <strain evidence="16">CIFAMagur01</strain>
        <tissue evidence="16">Testis</tissue>
    </source>
</reference>
<evidence type="ECO:0000256" key="2">
    <source>
        <dbReference type="ARBA" id="ARBA00007343"/>
    </source>
</evidence>
<comment type="similarity">
    <text evidence="2">Belongs to the G-protein coupled receptor 2 family. Adhesion G-protein coupled receptor (ADGR) subfamily.</text>
</comment>
<evidence type="ECO:0000256" key="6">
    <source>
        <dbReference type="ARBA" id="ARBA00022963"/>
    </source>
</evidence>
<dbReference type="InterPro" id="IPR013783">
    <property type="entry name" value="Ig-like_fold"/>
</dbReference>
<keyword evidence="9 12" id="KW-0472">Membrane</keyword>
<dbReference type="GO" id="GO:0016042">
    <property type="term" value="P:lipid catabolic process"/>
    <property type="evidence" value="ECO:0007669"/>
    <property type="project" value="UniProtKB-KW"/>
</dbReference>
<keyword evidence="11" id="KW-0325">Glycoprotein</keyword>
<dbReference type="Gene3D" id="1.20.1070.10">
    <property type="entry name" value="Rhodopsin 7-helix transmembrane proteins"/>
    <property type="match status" value="2"/>
</dbReference>
<feature type="transmembrane region" description="Helical" evidence="12">
    <location>
        <begin position="1026"/>
        <end position="1044"/>
    </location>
</feature>
<feature type="transmembrane region" description="Helical" evidence="12">
    <location>
        <begin position="1145"/>
        <end position="1170"/>
    </location>
</feature>
<dbReference type="InterPro" id="IPR051587">
    <property type="entry name" value="Adhesion_GPCR"/>
</dbReference>
<feature type="domain" description="G-protein coupled receptors family 2 profile 2" evidence="14">
    <location>
        <begin position="295"/>
        <end position="420"/>
    </location>
</feature>
<evidence type="ECO:0000256" key="12">
    <source>
        <dbReference type="SAM" id="Phobius"/>
    </source>
</evidence>
<keyword evidence="17" id="KW-1185">Reference proteome</keyword>
<dbReference type="InterPro" id="IPR007110">
    <property type="entry name" value="Ig-like_dom"/>
</dbReference>
<dbReference type="Gene3D" id="2.60.40.10">
    <property type="entry name" value="Immunoglobulins"/>
    <property type="match status" value="1"/>
</dbReference>
<evidence type="ECO:0000259" key="13">
    <source>
        <dbReference type="PROSITE" id="PS50221"/>
    </source>
</evidence>
<evidence type="ECO:0000256" key="1">
    <source>
        <dbReference type="ARBA" id="ARBA00004141"/>
    </source>
</evidence>
<gene>
    <name evidence="16" type="primary">adgrf1</name>
    <name evidence="16" type="ORF">DAT39_015622</name>
</gene>
<dbReference type="PROSITE" id="PS50261">
    <property type="entry name" value="G_PROTEIN_RECEP_F2_4"/>
    <property type="match status" value="2"/>
</dbReference>
<dbReference type="PROSITE" id="PS50835">
    <property type="entry name" value="IG_LIKE"/>
    <property type="match status" value="1"/>
</dbReference>
<feature type="transmembrane region" description="Helical" evidence="12">
    <location>
        <begin position="1226"/>
        <end position="1246"/>
    </location>
</feature>
<dbReference type="Proteomes" id="UP000727407">
    <property type="component" value="Unassembled WGS sequence"/>
</dbReference>
<feature type="transmembrane region" description="Helical" evidence="12">
    <location>
        <begin position="990"/>
        <end position="1014"/>
    </location>
</feature>
<evidence type="ECO:0000256" key="7">
    <source>
        <dbReference type="ARBA" id="ARBA00022989"/>
    </source>
</evidence>
<dbReference type="FunFam" id="1.20.1070.10:FF:000058">
    <property type="entry name" value="Adhesion G protein-coupled receptor F5"/>
    <property type="match status" value="1"/>
</dbReference>
<feature type="transmembrane region" description="Helical" evidence="12">
    <location>
        <begin position="333"/>
        <end position="357"/>
    </location>
</feature>
<feature type="non-terminal residue" evidence="16">
    <location>
        <position position="1597"/>
    </location>
</feature>
<dbReference type="GO" id="GO:0004930">
    <property type="term" value="F:G protein-coupled receptor activity"/>
    <property type="evidence" value="ECO:0007669"/>
    <property type="project" value="InterPro"/>
</dbReference>
<dbReference type="GO" id="GO:0007189">
    <property type="term" value="P:adenylate cyclase-activating G protein-coupled receptor signaling pathway"/>
    <property type="evidence" value="ECO:0007669"/>
    <property type="project" value="TreeGrafter"/>
</dbReference>
<feature type="transmembrane region" description="Helical" evidence="12">
    <location>
        <begin position="378"/>
        <end position="397"/>
    </location>
</feature>
<feature type="transmembrane region" description="Helical" evidence="12">
    <location>
        <begin position="286"/>
        <end position="313"/>
    </location>
</feature>
<feature type="transmembrane region" description="Helical" evidence="12">
    <location>
        <begin position="1190"/>
        <end position="1214"/>
    </location>
</feature>
<dbReference type="Pfam" id="PF03403">
    <property type="entry name" value="PAF-AH_p_II"/>
    <property type="match status" value="1"/>
</dbReference>
<protein>
    <recommendedName>
        <fullName evidence="3">1-alkyl-2-acetylglycerophosphocholine esterase</fullName>
        <ecNumber evidence="3">3.1.1.47</ecNumber>
    </recommendedName>
</protein>
<evidence type="ECO:0000256" key="4">
    <source>
        <dbReference type="ARBA" id="ARBA00022692"/>
    </source>
</evidence>
<dbReference type="SUPFAM" id="SSF48726">
    <property type="entry name" value="Immunoglobulin"/>
    <property type="match status" value="1"/>
</dbReference>
<feature type="domain" description="G-protein coupled receptors family 2 profile 2" evidence="14">
    <location>
        <begin position="985"/>
        <end position="1247"/>
    </location>
</feature>
<comment type="caution">
    <text evidence="16">The sequence shown here is derived from an EMBL/GenBank/DDBJ whole genome shotgun (WGS) entry which is preliminary data.</text>
</comment>
<keyword evidence="4 12" id="KW-0812">Transmembrane</keyword>
<keyword evidence="10" id="KW-1015">Disulfide bond</keyword>
<dbReference type="InterPro" id="IPR029058">
    <property type="entry name" value="AB_hydrolase_fold"/>
</dbReference>
<dbReference type="OrthoDB" id="10040049at2759"/>
<keyword evidence="7 12" id="KW-1133">Transmembrane helix</keyword>
<dbReference type="InterPro" id="IPR046338">
    <property type="entry name" value="GAIN_dom_sf"/>
</dbReference>
<evidence type="ECO:0000256" key="8">
    <source>
        <dbReference type="ARBA" id="ARBA00023098"/>
    </source>
</evidence>
<dbReference type="Gene3D" id="2.60.220.50">
    <property type="match status" value="1"/>
</dbReference>
<keyword evidence="16" id="KW-0675">Receptor</keyword>
<comment type="subcellular location">
    <subcellularLocation>
        <location evidence="1">Membrane</location>
        <topology evidence="1">Multi-pass membrane protein</topology>
    </subcellularLocation>
</comment>
<dbReference type="SUPFAM" id="SSF53474">
    <property type="entry name" value="alpha/beta-Hydrolases"/>
    <property type="match status" value="1"/>
</dbReference>
<evidence type="ECO:0000256" key="5">
    <source>
        <dbReference type="ARBA" id="ARBA00022801"/>
    </source>
</evidence>
<dbReference type="GO" id="GO:0016020">
    <property type="term" value="C:membrane"/>
    <property type="evidence" value="ECO:0007669"/>
    <property type="project" value="UniProtKB-SubCell"/>
</dbReference>
<evidence type="ECO:0000256" key="10">
    <source>
        <dbReference type="ARBA" id="ARBA00023157"/>
    </source>
</evidence>
<name>A0A8J4UGT2_CLAMG</name>
<dbReference type="Gene3D" id="3.40.50.1820">
    <property type="entry name" value="alpha/beta hydrolase"/>
    <property type="match status" value="1"/>
</dbReference>
<keyword evidence="5" id="KW-0378">Hydrolase</keyword>
<dbReference type="EMBL" id="QNUK01000362">
    <property type="protein sequence ID" value="KAF5894680.1"/>
    <property type="molecule type" value="Genomic_DNA"/>
</dbReference>
<evidence type="ECO:0000256" key="3">
    <source>
        <dbReference type="ARBA" id="ARBA00013201"/>
    </source>
</evidence>
<dbReference type="SMART" id="SM00303">
    <property type="entry name" value="GPS"/>
    <property type="match status" value="1"/>
</dbReference>
<dbReference type="InterPro" id="IPR000203">
    <property type="entry name" value="GPS"/>
</dbReference>
<dbReference type="FunFam" id="3.40.50.1820:FF:000062">
    <property type="entry name" value="Platelet-activating factor acetylhydrolase"/>
    <property type="match status" value="1"/>
</dbReference>
<evidence type="ECO:0000313" key="17">
    <source>
        <dbReference type="Proteomes" id="UP000727407"/>
    </source>
</evidence>
<dbReference type="GO" id="GO:0007166">
    <property type="term" value="P:cell surface receptor signaling pathway"/>
    <property type="evidence" value="ECO:0007669"/>
    <property type="project" value="InterPro"/>
</dbReference>
<proteinExistence type="inferred from homology"/>
<dbReference type="PRINTS" id="PR00249">
    <property type="entry name" value="GPCRSECRETIN"/>
</dbReference>
<dbReference type="Pfam" id="PF00002">
    <property type="entry name" value="7tm_2"/>
    <property type="match status" value="2"/>
</dbReference>